<dbReference type="WBParaSite" id="MCU_000240-RA">
    <property type="protein sequence ID" value="MCU_000240-RA"/>
    <property type="gene ID" value="MCU_000240"/>
</dbReference>
<proteinExistence type="predicted"/>
<dbReference type="AlphaFoldDB" id="A0A5K3EFW0"/>
<name>A0A5K3EFW0_MESCO</name>
<organism evidence="1">
    <name type="scientific">Mesocestoides corti</name>
    <name type="common">Flatworm</name>
    <dbReference type="NCBI Taxonomy" id="53468"/>
    <lineage>
        <taxon>Eukaryota</taxon>
        <taxon>Metazoa</taxon>
        <taxon>Spiralia</taxon>
        <taxon>Lophotrochozoa</taxon>
        <taxon>Platyhelminthes</taxon>
        <taxon>Cestoda</taxon>
        <taxon>Eucestoda</taxon>
        <taxon>Cyclophyllidea</taxon>
        <taxon>Mesocestoididae</taxon>
        <taxon>Mesocestoides</taxon>
    </lineage>
</organism>
<accession>A0A5K3EFW0</accession>
<evidence type="ECO:0000313" key="1">
    <source>
        <dbReference type="WBParaSite" id="MCU_000240-RA"/>
    </source>
</evidence>
<reference evidence="1" key="1">
    <citation type="submission" date="2019-11" db="UniProtKB">
        <authorList>
            <consortium name="WormBaseParasite"/>
        </authorList>
    </citation>
    <scope>IDENTIFICATION</scope>
</reference>
<sequence length="145" mass="16377">MIIYFGCSFYPAPPSNLPFRPPASALPWGSTYEPYPSPHSPRNFCPPPQPLPQNFNNFRPLPGFIPTYIPPFFTNSVSVSPDHAQTTSISRKRCLPNWKERCLADPWSEIQPKRTPDGGDRLITNAANQRHTVLFAPRQQKSSVI</sequence>
<protein>
    <submittedName>
        <fullName evidence="1">Uncharacterized protein</fullName>
    </submittedName>
</protein>